<protein>
    <recommendedName>
        <fullName evidence="6">39S ribosomal protein L1, mitochondrial</fullName>
    </recommendedName>
</protein>
<reference evidence="4" key="1">
    <citation type="submission" date="2022-01" db="EMBL/GenBank/DDBJ databases">
        <authorList>
            <person name="King R."/>
        </authorList>
    </citation>
    <scope>NUCLEOTIDE SEQUENCE</scope>
</reference>
<dbReference type="Pfam" id="PF00687">
    <property type="entry name" value="Ribosomal_L1"/>
    <property type="match status" value="1"/>
</dbReference>
<dbReference type="GO" id="GO:0005840">
    <property type="term" value="C:ribosome"/>
    <property type="evidence" value="ECO:0007669"/>
    <property type="project" value="UniProtKB-KW"/>
</dbReference>
<proteinExistence type="inferred from homology"/>
<dbReference type="Proteomes" id="UP001152798">
    <property type="component" value="Chromosome 4"/>
</dbReference>
<gene>
    <name evidence="4" type="ORF">NEZAVI_LOCUS8664</name>
</gene>
<evidence type="ECO:0008006" key="6">
    <source>
        <dbReference type="Google" id="ProtNLM"/>
    </source>
</evidence>
<evidence type="ECO:0000256" key="2">
    <source>
        <dbReference type="ARBA" id="ARBA00022980"/>
    </source>
</evidence>
<comment type="similarity">
    <text evidence="1">Belongs to the universal ribosomal protein uL1 family.</text>
</comment>
<evidence type="ECO:0000256" key="3">
    <source>
        <dbReference type="ARBA" id="ARBA00023274"/>
    </source>
</evidence>
<evidence type="ECO:0000256" key="1">
    <source>
        <dbReference type="ARBA" id="ARBA00010531"/>
    </source>
</evidence>
<dbReference type="GO" id="GO:1990904">
    <property type="term" value="C:ribonucleoprotein complex"/>
    <property type="evidence" value="ECO:0007669"/>
    <property type="project" value="UniProtKB-KW"/>
</dbReference>
<dbReference type="SUPFAM" id="SSF56808">
    <property type="entry name" value="Ribosomal protein L1"/>
    <property type="match status" value="1"/>
</dbReference>
<dbReference type="AlphaFoldDB" id="A0A9P0HBW0"/>
<dbReference type="PANTHER" id="PTHR36427:SF3">
    <property type="entry name" value="LARGE RIBOSOMAL SUBUNIT PROTEIN UL1M"/>
    <property type="match status" value="1"/>
</dbReference>
<name>A0A9P0HBW0_NEZVI</name>
<organism evidence="4 5">
    <name type="scientific">Nezara viridula</name>
    <name type="common">Southern green stink bug</name>
    <name type="synonym">Cimex viridulus</name>
    <dbReference type="NCBI Taxonomy" id="85310"/>
    <lineage>
        <taxon>Eukaryota</taxon>
        <taxon>Metazoa</taxon>
        <taxon>Ecdysozoa</taxon>
        <taxon>Arthropoda</taxon>
        <taxon>Hexapoda</taxon>
        <taxon>Insecta</taxon>
        <taxon>Pterygota</taxon>
        <taxon>Neoptera</taxon>
        <taxon>Paraneoptera</taxon>
        <taxon>Hemiptera</taxon>
        <taxon>Heteroptera</taxon>
        <taxon>Panheteroptera</taxon>
        <taxon>Pentatomomorpha</taxon>
        <taxon>Pentatomoidea</taxon>
        <taxon>Pentatomidae</taxon>
        <taxon>Pentatominae</taxon>
        <taxon>Nezara</taxon>
    </lineage>
</organism>
<dbReference type="PANTHER" id="PTHR36427">
    <property type="entry name" value="54S RIBOSOMAL PROTEIN L1, MITOCHONDRIAL"/>
    <property type="match status" value="1"/>
</dbReference>
<evidence type="ECO:0000313" key="4">
    <source>
        <dbReference type="EMBL" id="CAH1399151.1"/>
    </source>
</evidence>
<dbReference type="InterPro" id="IPR023674">
    <property type="entry name" value="Ribosomal_uL1-like"/>
</dbReference>
<dbReference type="Gene3D" id="3.40.50.790">
    <property type="match status" value="1"/>
</dbReference>
<dbReference type="Gene3D" id="3.30.190.20">
    <property type="match status" value="1"/>
</dbReference>
<sequence>MNCFLRLNCVKNISSVLSNNSILVCHYAARKGTREKMRRKKVKVEIKKVGFIPHNLRDKGSTGPFISKRLSDDTRNWPLDDVWVQRYHKWRIYNFQEAVESHRETHHPQIYNIPDAPLNAFIELDMKGAKKNKFVHSFTRVARTPYHFDNGEDRTTLVFCKTPEARAEAEGAGATLIGDIDIIKKIEKGDIVLPDFQHILAHPNILPELVSLRGLMKKKFPNVKSGTLGTNIGEMVTTFRKGIQYTALQDIGEPDYGFIDAQIGNLNMETSHLEENFKCLLEDINVMRPKRTGAFITRVFLTSAPSIERLKVGLEPYLADDFVKDAYESDSDDEVAAKAN</sequence>
<keyword evidence="5" id="KW-1185">Reference proteome</keyword>
<keyword evidence="2" id="KW-0689">Ribosomal protein</keyword>
<keyword evidence="3" id="KW-0687">Ribonucleoprotein</keyword>
<dbReference type="InterPro" id="IPR028364">
    <property type="entry name" value="Ribosomal_uL1/biogenesis"/>
</dbReference>
<evidence type="ECO:0000313" key="5">
    <source>
        <dbReference type="Proteomes" id="UP001152798"/>
    </source>
</evidence>
<dbReference type="InterPro" id="IPR016095">
    <property type="entry name" value="Ribosomal_uL1_3-a/b-sand"/>
</dbReference>
<accession>A0A9P0HBW0</accession>
<dbReference type="OrthoDB" id="1747252at2759"/>
<dbReference type="EMBL" id="OV725080">
    <property type="protein sequence ID" value="CAH1399151.1"/>
    <property type="molecule type" value="Genomic_DNA"/>
</dbReference>